<dbReference type="InParanoid" id="H3C400"/>
<feature type="region of interest" description="Disordered" evidence="1">
    <location>
        <begin position="159"/>
        <end position="263"/>
    </location>
</feature>
<feature type="compositionally biased region" description="Basic and acidic residues" evidence="1">
    <location>
        <begin position="27"/>
        <end position="39"/>
    </location>
</feature>
<reference evidence="3" key="1">
    <citation type="journal article" date="2004" name="Nature">
        <title>Genome duplication in the teleost fish Tetraodon nigroviridis reveals the early vertebrate proto-karyotype.</title>
        <authorList>
            <person name="Jaillon O."/>
            <person name="Aury J.-M."/>
            <person name="Brunet F."/>
            <person name="Petit J.-L."/>
            <person name="Stange-Thomann N."/>
            <person name="Mauceli E."/>
            <person name="Bouneau L."/>
            <person name="Fischer C."/>
            <person name="Ozouf-Costaz C."/>
            <person name="Bernot A."/>
            <person name="Nicaud S."/>
            <person name="Jaffe D."/>
            <person name="Fisher S."/>
            <person name="Lutfalla G."/>
            <person name="Dossat C."/>
            <person name="Segurens B."/>
            <person name="Dasilva C."/>
            <person name="Salanoubat M."/>
            <person name="Levy M."/>
            <person name="Boudet N."/>
            <person name="Castellano S."/>
            <person name="Anthouard V."/>
            <person name="Jubin C."/>
            <person name="Castelli V."/>
            <person name="Katinka M."/>
            <person name="Vacherie B."/>
            <person name="Biemont C."/>
            <person name="Skalli Z."/>
            <person name="Cattolico L."/>
            <person name="Poulain J."/>
            <person name="De Berardinis V."/>
            <person name="Cruaud C."/>
            <person name="Duprat S."/>
            <person name="Brottier P."/>
            <person name="Coutanceau J.-P."/>
            <person name="Gouzy J."/>
            <person name="Parra G."/>
            <person name="Lardier G."/>
            <person name="Chapple C."/>
            <person name="McKernan K.J."/>
            <person name="McEwan P."/>
            <person name="Bosak S."/>
            <person name="Kellis M."/>
            <person name="Volff J.-N."/>
            <person name="Guigo R."/>
            <person name="Zody M.C."/>
            <person name="Mesirov J."/>
            <person name="Lindblad-Toh K."/>
            <person name="Birren B."/>
            <person name="Nusbaum C."/>
            <person name="Kahn D."/>
            <person name="Robinson-Rechavi M."/>
            <person name="Laudet V."/>
            <person name="Schachter V."/>
            <person name="Quetier F."/>
            <person name="Saurin W."/>
            <person name="Scarpelli C."/>
            <person name="Wincker P."/>
            <person name="Lander E.S."/>
            <person name="Weissenbach J."/>
            <person name="Roest Crollius H."/>
        </authorList>
    </citation>
    <scope>NUCLEOTIDE SEQUENCE [LARGE SCALE GENOMIC DNA]</scope>
</reference>
<feature type="compositionally biased region" description="Basic and acidic residues" evidence="1">
    <location>
        <begin position="244"/>
        <end position="255"/>
    </location>
</feature>
<dbReference type="InterPro" id="IPR026178">
    <property type="entry name" value="JSRP1"/>
</dbReference>
<dbReference type="HOGENOM" id="CLU_094258_0_0_1"/>
<dbReference type="Pfam" id="PF15312">
    <property type="entry name" value="JSRP"/>
    <property type="match status" value="1"/>
</dbReference>
<organism evidence="2 3">
    <name type="scientific">Tetraodon nigroviridis</name>
    <name type="common">Spotted green pufferfish</name>
    <name type="synonym">Chelonodon nigroviridis</name>
    <dbReference type="NCBI Taxonomy" id="99883"/>
    <lineage>
        <taxon>Eukaryota</taxon>
        <taxon>Metazoa</taxon>
        <taxon>Chordata</taxon>
        <taxon>Craniata</taxon>
        <taxon>Vertebrata</taxon>
        <taxon>Euteleostomi</taxon>
        <taxon>Actinopterygii</taxon>
        <taxon>Neopterygii</taxon>
        <taxon>Teleostei</taxon>
        <taxon>Neoteleostei</taxon>
        <taxon>Acanthomorphata</taxon>
        <taxon>Eupercaria</taxon>
        <taxon>Tetraodontiformes</taxon>
        <taxon>Tetradontoidea</taxon>
        <taxon>Tetraodontidae</taxon>
        <taxon>Tetraodon</taxon>
    </lineage>
</organism>
<feature type="compositionally biased region" description="Acidic residues" evidence="1">
    <location>
        <begin position="228"/>
        <end position="243"/>
    </location>
</feature>
<dbReference type="STRING" id="99883.ENSTNIP00000002969"/>
<feature type="compositionally biased region" description="Basic and acidic residues" evidence="1">
    <location>
        <begin position="216"/>
        <end position="227"/>
    </location>
</feature>
<dbReference type="PANTHER" id="PTHR22397:SF2">
    <property type="entry name" value="JUNCTIONAL SARCOPLASMIC RETICULUM PROTEIN 1"/>
    <property type="match status" value="1"/>
</dbReference>
<name>H3C400_TETNG</name>
<protein>
    <submittedName>
        <fullName evidence="2">Si:dkeyp-68b7.10</fullName>
    </submittedName>
</protein>
<dbReference type="Ensembl" id="ENSTNIT00000001210.1">
    <property type="protein sequence ID" value="ENSTNIP00000002969.1"/>
    <property type="gene ID" value="ENSTNIG00000000208.1"/>
</dbReference>
<dbReference type="PANTHER" id="PTHR22397">
    <property type="entry name" value="JUNCTIONAL SARCOPLASMIC RETICULUM PROTEIN 1"/>
    <property type="match status" value="1"/>
</dbReference>
<feature type="compositionally biased region" description="Basic residues" evidence="1">
    <location>
        <begin position="200"/>
        <end position="215"/>
    </location>
</feature>
<dbReference type="OMA" id="VETPWES"/>
<keyword evidence="3" id="KW-1185">Reference proteome</keyword>
<dbReference type="GeneTree" id="ENSGT00410000028808"/>
<evidence type="ECO:0000256" key="1">
    <source>
        <dbReference type="SAM" id="MobiDB-lite"/>
    </source>
</evidence>
<reference evidence="2" key="2">
    <citation type="submission" date="2025-08" db="UniProtKB">
        <authorList>
            <consortium name="Ensembl"/>
        </authorList>
    </citation>
    <scope>IDENTIFICATION</scope>
</reference>
<evidence type="ECO:0000313" key="2">
    <source>
        <dbReference type="Ensembl" id="ENSTNIP00000002969.1"/>
    </source>
</evidence>
<feature type="region of interest" description="Disordered" evidence="1">
    <location>
        <begin position="1"/>
        <end position="75"/>
    </location>
</feature>
<sequence>MEESYETFEEELGPQRAGPPPQKPVHRRPETYAKRKVTEDLAPQRPRAEARTLAREPSFSRTAPLHRAPSIPNLSQTEKPWENVTLNRCLVVAITILVLASGLQRLHETLRSQRAVEEEEDVGLRVRRSGALRHRGQEAEPETTLWEVMFWWLPDLDDEEEDEEDEEDDEGENHRVKTKRGGTARPARSLRNKQLNDKKLMKRREGKLKDRRAKKKSDDKIREKEEREDPADVEEEEPEEPEEFGQKNKQPEERKVKKKTAKA</sequence>
<proteinExistence type="predicted"/>
<reference evidence="2" key="3">
    <citation type="submission" date="2025-09" db="UniProtKB">
        <authorList>
            <consortium name="Ensembl"/>
        </authorList>
    </citation>
    <scope>IDENTIFICATION</scope>
</reference>
<accession>H3C400</accession>
<dbReference type="Proteomes" id="UP000007303">
    <property type="component" value="Unassembled WGS sequence"/>
</dbReference>
<dbReference type="AlphaFoldDB" id="H3C400"/>
<feature type="compositionally biased region" description="Acidic residues" evidence="1">
    <location>
        <begin position="1"/>
        <end position="12"/>
    </location>
</feature>
<feature type="compositionally biased region" description="Acidic residues" evidence="1">
    <location>
        <begin position="159"/>
        <end position="171"/>
    </location>
</feature>
<evidence type="ECO:0000313" key="3">
    <source>
        <dbReference type="Proteomes" id="UP000007303"/>
    </source>
</evidence>